<evidence type="ECO:0000313" key="2">
    <source>
        <dbReference type="Proteomes" id="UP000003835"/>
    </source>
</evidence>
<keyword evidence="2" id="KW-1185">Reference proteome</keyword>
<dbReference type="AlphaFoldDB" id="B4VUU8"/>
<evidence type="ECO:0000313" key="1">
    <source>
        <dbReference type="EMBL" id="EDX74335.1"/>
    </source>
</evidence>
<name>B4VUU8_9CYAN</name>
<reference evidence="1 2" key="1">
    <citation type="submission" date="2008-07" db="EMBL/GenBank/DDBJ databases">
        <authorList>
            <person name="Tandeau de Marsac N."/>
            <person name="Ferriera S."/>
            <person name="Johnson J."/>
            <person name="Kravitz S."/>
            <person name="Beeson K."/>
            <person name="Sutton G."/>
            <person name="Rogers Y.-H."/>
            <person name="Friedman R."/>
            <person name="Frazier M."/>
            <person name="Venter J.C."/>
        </authorList>
    </citation>
    <scope>NUCLEOTIDE SEQUENCE [LARGE SCALE GENOMIC DNA]</scope>
    <source>
        <strain evidence="1 2">PCC 7420</strain>
    </source>
</reference>
<dbReference type="Proteomes" id="UP000003835">
    <property type="component" value="Unassembled WGS sequence"/>
</dbReference>
<sequence>MLSEKRRSGKTPKSKKRKFSSFNKSEAFQLLGLTDLLPWILQTEPVQLSAFFQEHLTRLNRNFDLESYEESKKLLIDAICDEAINPCERLKIWKGAQLESDQLAGYVDYLIAERKRFLDMPRLCIIEAKKDDFEQGLAQCLVEMQACHWNNQQKNYTIDSLGIVTNGEGWRFYKLDINGIGYETPLYSTGDMELLLGRLRYIFQLCQQNLP</sequence>
<dbReference type="HOGENOM" id="CLU_1303163_0_0_3"/>
<accession>B4VUU8</accession>
<organism evidence="1 2">
    <name type="scientific">Coleofasciculus chthonoplastes PCC 7420</name>
    <dbReference type="NCBI Taxonomy" id="118168"/>
    <lineage>
        <taxon>Bacteria</taxon>
        <taxon>Bacillati</taxon>
        <taxon>Cyanobacteriota</taxon>
        <taxon>Cyanophyceae</taxon>
        <taxon>Coleofasciculales</taxon>
        <taxon>Coleofasciculaceae</taxon>
        <taxon>Coleofasciculus</taxon>
    </lineage>
</organism>
<dbReference type="RefSeq" id="WP_006102178.1">
    <property type="nucleotide sequence ID" value="NZ_DS989853.1"/>
</dbReference>
<dbReference type="OrthoDB" id="529527at2"/>
<dbReference type="EMBL" id="DS989853">
    <property type="protein sequence ID" value="EDX74335.1"/>
    <property type="molecule type" value="Genomic_DNA"/>
</dbReference>
<dbReference type="eggNOG" id="ENOG502Z8RS">
    <property type="taxonomic scope" value="Bacteria"/>
</dbReference>
<protein>
    <submittedName>
        <fullName evidence="1">Uncharacterized protein</fullName>
    </submittedName>
</protein>
<gene>
    <name evidence="1" type="ORF">MC7420_3859</name>
</gene>
<dbReference type="STRING" id="118168.MC7420_3859"/>
<proteinExistence type="predicted"/>